<dbReference type="InterPro" id="IPR016024">
    <property type="entry name" value="ARM-type_fold"/>
</dbReference>
<reference evidence="2 3" key="2">
    <citation type="submission" date="2018-11" db="EMBL/GenBank/DDBJ databases">
        <authorList>
            <consortium name="Pathogen Informatics"/>
        </authorList>
    </citation>
    <scope>NUCLEOTIDE SEQUENCE [LARGE SCALE GENOMIC DNA]</scope>
</reference>
<dbReference type="STRING" id="27835.A0A0N4Y9W4"/>
<evidence type="ECO:0000313" key="3">
    <source>
        <dbReference type="Proteomes" id="UP000271162"/>
    </source>
</evidence>
<name>A0A0N4Y9W4_NIPBR</name>
<organism evidence="4">
    <name type="scientific">Nippostrongylus brasiliensis</name>
    <name type="common">Rat hookworm</name>
    <dbReference type="NCBI Taxonomy" id="27835"/>
    <lineage>
        <taxon>Eukaryota</taxon>
        <taxon>Metazoa</taxon>
        <taxon>Ecdysozoa</taxon>
        <taxon>Nematoda</taxon>
        <taxon>Chromadorea</taxon>
        <taxon>Rhabditida</taxon>
        <taxon>Rhabditina</taxon>
        <taxon>Rhabditomorpha</taxon>
        <taxon>Strongyloidea</taxon>
        <taxon>Heligmosomidae</taxon>
        <taxon>Nippostrongylus</taxon>
    </lineage>
</organism>
<dbReference type="EMBL" id="UYSL01020952">
    <property type="protein sequence ID" value="VDL76727.1"/>
    <property type="molecule type" value="Genomic_DNA"/>
</dbReference>
<evidence type="ECO:0000313" key="2">
    <source>
        <dbReference type="EMBL" id="VDL76727.1"/>
    </source>
</evidence>
<proteinExistence type="predicted"/>
<keyword evidence="3" id="KW-1185">Reference proteome</keyword>
<dbReference type="InterPro" id="IPR011989">
    <property type="entry name" value="ARM-like"/>
</dbReference>
<dbReference type="OMA" id="KARTCTE"/>
<feature type="region of interest" description="Disordered" evidence="1">
    <location>
        <begin position="599"/>
        <end position="630"/>
    </location>
</feature>
<sequence>MERLAEECELDCAEEKQIQVFEKCLPLLRPDRDARTKSGGWLLMAKFLERCGSQCLRAAQSRLAKKLVDVKNEPTLYSGVFLRQLLIRNPQIGNLHAEIVHSIILSFIDMTVSTGDSLLRKLCIELYSIRYGCDVQMSERLLVTLSAAINNRLLSDTERMSVLNLKSLGISSYRVELCRLLFDLYSSALCFAKPGQYALRDAVMNVLDEGINNPHLRGAALNALCSICTNGGSAVLPLIHRIILLLISKLESPSSNLYDAIAHLCRIYGTGTALYRYFFVVFESMKHPLDDQDYGAAAGRLLSAILDTSAFLIKPEVLLSVQRKICEEALNNPSSSIYCGVLTSFLSSCHELVPVPVQIARTVMSRCVDGTGQSALRALCDVITRPCTQEDNLPSTVPNSDDPEEFAKETSAFVETPQEKTEEDKISTETLSTTNSSSVDVRSSGSTEERGQPSLEPEVREEMREKVIRASAEAVNTRDAPELPDVPECSDEPKAKRVKLVKKQKAAAPTNKRFDRVENDVAPISPHSTPLRFSFLFTVDMTTPQYRRRTQQVRQLSIVLLMLALCWTLLLCLQTVLDQAEQESTAGASTAVEGEAVPSSKLVTVDGKTTNGENEMPEAETVSPKITDADRQEEAAMGVSLIVLLRKEG</sequence>
<dbReference type="SUPFAM" id="SSF48371">
    <property type="entry name" value="ARM repeat"/>
    <property type="match status" value="1"/>
</dbReference>
<protein>
    <submittedName>
        <fullName evidence="4">Adaptin_N domain-containing protein</fullName>
    </submittedName>
</protein>
<feature type="compositionally biased region" description="Basic and acidic residues" evidence="1">
    <location>
        <begin position="447"/>
        <end position="461"/>
    </location>
</feature>
<feature type="compositionally biased region" description="Polar residues" evidence="1">
    <location>
        <begin position="390"/>
        <end position="399"/>
    </location>
</feature>
<gene>
    <name evidence="2" type="ORF">NBR_LOCUS13138</name>
</gene>
<dbReference type="Proteomes" id="UP000271162">
    <property type="component" value="Unassembled WGS sequence"/>
</dbReference>
<evidence type="ECO:0000256" key="1">
    <source>
        <dbReference type="SAM" id="MobiDB-lite"/>
    </source>
</evidence>
<evidence type="ECO:0000313" key="4">
    <source>
        <dbReference type="WBParaSite" id="NBR_0001313701-mRNA-1"/>
    </source>
</evidence>
<feature type="compositionally biased region" description="Low complexity" evidence="1">
    <location>
        <begin position="428"/>
        <end position="446"/>
    </location>
</feature>
<reference evidence="4" key="1">
    <citation type="submission" date="2016-04" db="UniProtKB">
        <authorList>
            <consortium name="WormBaseParasite"/>
        </authorList>
    </citation>
    <scope>IDENTIFICATION</scope>
</reference>
<dbReference type="WBParaSite" id="NBR_0001313701-mRNA-1">
    <property type="protein sequence ID" value="NBR_0001313701-mRNA-1"/>
    <property type="gene ID" value="NBR_0001313701"/>
</dbReference>
<feature type="compositionally biased region" description="Basic and acidic residues" evidence="1">
    <location>
        <begin position="417"/>
        <end position="427"/>
    </location>
</feature>
<dbReference type="Gene3D" id="1.25.10.10">
    <property type="entry name" value="Leucine-rich Repeat Variant"/>
    <property type="match status" value="1"/>
</dbReference>
<feature type="region of interest" description="Disordered" evidence="1">
    <location>
        <begin position="390"/>
        <end position="461"/>
    </location>
</feature>
<dbReference type="AlphaFoldDB" id="A0A0N4Y9W4"/>
<accession>A0A0N4Y9W4</accession>